<dbReference type="Gene3D" id="1.25.40.10">
    <property type="entry name" value="Tetratricopeptide repeat domain"/>
    <property type="match status" value="3"/>
</dbReference>
<feature type="repeat" description="PPR" evidence="2">
    <location>
        <begin position="289"/>
        <end position="323"/>
    </location>
</feature>
<dbReference type="EMBL" id="JABCRI010000004">
    <property type="protein sequence ID" value="KAF8407191.1"/>
    <property type="molecule type" value="Genomic_DNA"/>
</dbReference>
<evidence type="ECO:0000313" key="4">
    <source>
        <dbReference type="Proteomes" id="UP000655225"/>
    </source>
</evidence>
<dbReference type="InterPro" id="IPR011990">
    <property type="entry name" value="TPR-like_helical_dom_sf"/>
</dbReference>
<dbReference type="Pfam" id="PF13041">
    <property type="entry name" value="PPR_2"/>
    <property type="match status" value="2"/>
</dbReference>
<dbReference type="SUPFAM" id="SSF81901">
    <property type="entry name" value="HCP-like"/>
    <property type="match status" value="1"/>
</dbReference>
<dbReference type="InterPro" id="IPR051114">
    <property type="entry name" value="Mito_RNA_Proc_CCM1"/>
</dbReference>
<evidence type="ECO:0000256" key="2">
    <source>
        <dbReference type="PROSITE-ProRule" id="PRU00708"/>
    </source>
</evidence>
<dbReference type="Pfam" id="PF01535">
    <property type="entry name" value="PPR"/>
    <property type="match status" value="2"/>
</dbReference>
<protein>
    <recommendedName>
        <fullName evidence="5">Pentatricopeptide repeat-containing protein</fullName>
    </recommendedName>
</protein>
<organism evidence="3 4">
    <name type="scientific">Tetracentron sinense</name>
    <name type="common">Spur-leaf</name>
    <dbReference type="NCBI Taxonomy" id="13715"/>
    <lineage>
        <taxon>Eukaryota</taxon>
        <taxon>Viridiplantae</taxon>
        <taxon>Streptophyta</taxon>
        <taxon>Embryophyta</taxon>
        <taxon>Tracheophyta</taxon>
        <taxon>Spermatophyta</taxon>
        <taxon>Magnoliopsida</taxon>
        <taxon>Trochodendrales</taxon>
        <taxon>Trochodendraceae</taxon>
        <taxon>Tetracentron</taxon>
    </lineage>
</organism>
<dbReference type="PANTHER" id="PTHR47934">
    <property type="entry name" value="PENTATRICOPEPTIDE REPEAT-CONTAINING PROTEIN PET309, MITOCHONDRIAL"/>
    <property type="match status" value="1"/>
</dbReference>
<dbReference type="GO" id="GO:0006396">
    <property type="term" value="P:RNA processing"/>
    <property type="evidence" value="ECO:0007669"/>
    <property type="project" value="TreeGrafter"/>
</dbReference>
<dbReference type="InterPro" id="IPR002885">
    <property type="entry name" value="PPR_rpt"/>
</dbReference>
<feature type="repeat" description="PPR" evidence="2">
    <location>
        <begin position="391"/>
        <end position="425"/>
    </location>
</feature>
<evidence type="ECO:0000256" key="1">
    <source>
        <dbReference type="ARBA" id="ARBA00022737"/>
    </source>
</evidence>
<dbReference type="PROSITE" id="PS51375">
    <property type="entry name" value="PPR"/>
    <property type="match status" value="7"/>
</dbReference>
<feature type="repeat" description="PPR" evidence="2">
    <location>
        <begin position="254"/>
        <end position="288"/>
    </location>
</feature>
<dbReference type="AlphaFoldDB" id="A0A835DKR7"/>
<dbReference type="Proteomes" id="UP000655225">
    <property type="component" value="Unassembled WGS sequence"/>
</dbReference>
<sequence length="479" mass="56131">MFFLPSISNRCSNPFRFSQSLFSRIQIFLHFSSPPPINPFGPKTLRTNSISYYDSNLTSGSRVSKNSNYNSSFTNNSIDFDQKTVGETIFSYSNDWKRAFEFFNWVENEYQFQHSLDTYNRMIDVLGKFFEFEIAWGLIERMNKNGFFLPDHTTFRIMFKRYVSAHMVREAIDAYNRTEEFNLKDETSFSNLIDALCEYKHVIEAEELCFGKASPFIANTKMHNMILRGWFKMGWWSKCKEFWEEMDQKGVVRDLHSYSIYMDIMCKSGKPWKTVKLYKEMKKKGIKLDVVAYNIVIHAVGRLDGVEMAIQLYKEMLDLGCKPNIVTYNTILKLLCQSGRMRQAYVLLDQMAEKGCDPNVITYHCFFGWLNKPKEILKLFERMIQSGVRPRMDTYVMLIRKFGRWGFLRPVFVVWKKMEEHGCSPDEFAYNALIDVLVQKGMVEMARKYDEEMLAKGLSAKPRKELGTKLSGGSDEECL</sequence>
<keyword evidence="4" id="KW-1185">Reference proteome</keyword>
<evidence type="ECO:0000313" key="3">
    <source>
        <dbReference type="EMBL" id="KAF8407191.1"/>
    </source>
</evidence>
<feature type="repeat" description="PPR" evidence="2">
    <location>
        <begin position="426"/>
        <end position="460"/>
    </location>
</feature>
<dbReference type="OMA" id="YSIYMDV"/>
<feature type="repeat" description="PPR" evidence="2">
    <location>
        <begin position="324"/>
        <end position="358"/>
    </location>
</feature>
<proteinExistence type="predicted"/>
<dbReference type="NCBIfam" id="TIGR00756">
    <property type="entry name" value="PPR"/>
    <property type="match status" value="6"/>
</dbReference>
<comment type="caution">
    <text evidence="3">The sequence shown here is derived from an EMBL/GenBank/DDBJ whole genome shotgun (WGS) entry which is preliminary data.</text>
</comment>
<keyword evidence="1" id="KW-0677">Repeat</keyword>
<feature type="repeat" description="PPR" evidence="2">
    <location>
        <begin position="219"/>
        <end position="253"/>
    </location>
</feature>
<reference evidence="3 4" key="1">
    <citation type="submission" date="2020-04" db="EMBL/GenBank/DDBJ databases">
        <title>Plant Genome Project.</title>
        <authorList>
            <person name="Zhang R.-G."/>
        </authorList>
    </citation>
    <scope>NUCLEOTIDE SEQUENCE [LARGE SCALE GENOMIC DNA]</scope>
    <source>
        <strain evidence="3">YNK0</strain>
        <tissue evidence="3">Leaf</tissue>
    </source>
</reference>
<accession>A0A835DKR7</accession>
<dbReference type="PANTHER" id="PTHR47934:SF28">
    <property type="entry name" value="OS04G0488500 PROTEIN"/>
    <property type="match status" value="1"/>
</dbReference>
<evidence type="ECO:0008006" key="5">
    <source>
        <dbReference type="Google" id="ProtNLM"/>
    </source>
</evidence>
<name>A0A835DKR7_TETSI</name>
<dbReference type="GO" id="GO:0003729">
    <property type="term" value="F:mRNA binding"/>
    <property type="evidence" value="ECO:0007669"/>
    <property type="project" value="TreeGrafter"/>
</dbReference>
<dbReference type="OrthoDB" id="185373at2759"/>
<gene>
    <name evidence="3" type="ORF">HHK36_006318</name>
</gene>
<dbReference type="GO" id="GO:0005739">
    <property type="term" value="C:mitochondrion"/>
    <property type="evidence" value="ECO:0007669"/>
    <property type="project" value="TreeGrafter"/>
</dbReference>
<dbReference type="Pfam" id="PF13812">
    <property type="entry name" value="PPR_3"/>
    <property type="match status" value="1"/>
</dbReference>
<dbReference type="GO" id="GO:0007005">
    <property type="term" value="P:mitochondrion organization"/>
    <property type="evidence" value="ECO:0007669"/>
    <property type="project" value="TreeGrafter"/>
</dbReference>
<feature type="repeat" description="PPR" evidence="2">
    <location>
        <begin position="115"/>
        <end position="149"/>
    </location>
</feature>